<dbReference type="EMBL" id="MT144375">
    <property type="protein sequence ID" value="QJA52882.1"/>
    <property type="molecule type" value="Genomic_DNA"/>
</dbReference>
<feature type="region of interest" description="Disordered" evidence="1">
    <location>
        <begin position="320"/>
        <end position="351"/>
    </location>
</feature>
<sequence>MDWTNERYVRIYTRDTTKMLLMRWDERCLFWDLLRKVDRAGILDLEGHGPPAVGVHLRCPPEVAERAVTVWLNAGWVEIRGDFLVIPSHIDAQESAQSDRQRQRDSRERRRDLARAEVTICDPGPCRRDTPAEIRDKSSQLVTVGHSVPSQPSQPSQKKNVEPEVPDPDLETIQEVWAHYLLRRAEAGKRPPEPKLDKTRIRRIRARLRDGFTVARLKRAVDGIWGEDFNVEQGYTSDELCFRNQAKVEMYEGKAAKHDGAKSAGDHHNTTAGHKRPDPADLAEARFRRQRAQEAAEAVPLSAAAPGVRNRFTALLGSIGAGSAARSTDEEREQGIQRERQRQLAALGGDE</sequence>
<protein>
    <submittedName>
        <fullName evidence="2">Uncharacterized protein</fullName>
    </submittedName>
</protein>
<feature type="region of interest" description="Disordered" evidence="1">
    <location>
        <begin position="139"/>
        <end position="166"/>
    </location>
</feature>
<dbReference type="AlphaFoldDB" id="A0A6H1ZZJ8"/>
<organism evidence="2">
    <name type="scientific">viral metagenome</name>
    <dbReference type="NCBI Taxonomy" id="1070528"/>
    <lineage>
        <taxon>unclassified sequences</taxon>
        <taxon>metagenomes</taxon>
        <taxon>organismal metagenomes</taxon>
    </lineage>
</organism>
<gene>
    <name evidence="2" type="ORF">TM448A03057_0013</name>
</gene>
<accession>A0A6H1ZZJ8</accession>
<proteinExistence type="predicted"/>
<evidence type="ECO:0000313" key="2">
    <source>
        <dbReference type="EMBL" id="QJA52882.1"/>
    </source>
</evidence>
<name>A0A6H1ZZJ8_9ZZZZ</name>
<feature type="region of interest" description="Disordered" evidence="1">
    <location>
        <begin position="253"/>
        <end position="278"/>
    </location>
</feature>
<evidence type="ECO:0000256" key="1">
    <source>
        <dbReference type="SAM" id="MobiDB-lite"/>
    </source>
</evidence>
<feature type="compositionally biased region" description="Basic and acidic residues" evidence="1">
    <location>
        <begin position="327"/>
        <end position="342"/>
    </location>
</feature>
<reference evidence="2" key="1">
    <citation type="submission" date="2020-03" db="EMBL/GenBank/DDBJ databases">
        <title>The deep terrestrial virosphere.</title>
        <authorList>
            <person name="Holmfeldt K."/>
            <person name="Nilsson E."/>
            <person name="Simone D."/>
            <person name="Lopez-Fernandez M."/>
            <person name="Wu X."/>
            <person name="de Brujin I."/>
            <person name="Lundin D."/>
            <person name="Andersson A."/>
            <person name="Bertilsson S."/>
            <person name="Dopson M."/>
        </authorList>
    </citation>
    <scope>NUCLEOTIDE SEQUENCE</scope>
    <source>
        <strain evidence="2">TM448A03057</strain>
    </source>
</reference>